<sequence>MARLNAVGHNRNISISLPQKIIDQLEHQLRGKSMKRSCWVKDAIESKLLETSSDLLKDRSLHQIMLHLIHRADFSDLESVRLSALYEKLFGPLPSGSRNGPAMPPREEMFHTPGAEV</sequence>
<reference evidence="2" key="1">
    <citation type="journal article" date="2014" name="Front. Microbiol.">
        <title>High frequency of phylogenetically diverse reductive dehalogenase-homologous genes in deep subseafloor sedimentary metagenomes.</title>
        <authorList>
            <person name="Kawai M."/>
            <person name="Futagami T."/>
            <person name="Toyoda A."/>
            <person name="Takaki Y."/>
            <person name="Nishi S."/>
            <person name="Hori S."/>
            <person name="Arai W."/>
            <person name="Tsubouchi T."/>
            <person name="Morono Y."/>
            <person name="Uchiyama I."/>
            <person name="Ito T."/>
            <person name="Fujiyama A."/>
            <person name="Inagaki F."/>
            <person name="Takami H."/>
        </authorList>
    </citation>
    <scope>NUCLEOTIDE SEQUENCE</scope>
    <source>
        <strain evidence="2">Expedition CK06-06</strain>
    </source>
</reference>
<dbReference type="EMBL" id="BARU01001416">
    <property type="protein sequence ID" value="GAH31057.1"/>
    <property type="molecule type" value="Genomic_DNA"/>
</dbReference>
<organism evidence="2">
    <name type="scientific">marine sediment metagenome</name>
    <dbReference type="NCBI Taxonomy" id="412755"/>
    <lineage>
        <taxon>unclassified sequences</taxon>
        <taxon>metagenomes</taxon>
        <taxon>ecological metagenomes</taxon>
    </lineage>
</organism>
<evidence type="ECO:0000256" key="1">
    <source>
        <dbReference type="SAM" id="MobiDB-lite"/>
    </source>
</evidence>
<feature type="region of interest" description="Disordered" evidence="1">
    <location>
        <begin position="91"/>
        <end position="117"/>
    </location>
</feature>
<gene>
    <name evidence="2" type="ORF">S03H2_03745</name>
</gene>
<comment type="caution">
    <text evidence="2">The sequence shown here is derived from an EMBL/GenBank/DDBJ whole genome shotgun (WGS) entry which is preliminary data.</text>
</comment>
<name>X1EEN3_9ZZZZ</name>
<accession>X1EEN3</accession>
<dbReference type="AlphaFoldDB" id="X1EEN3"/>
<proteinExistence type="predicted"/>
<protein>
    <submittedName>
        <fullName evidence="2">Uncharacterized protein</fullName>
    </submittedName>
</protein>
<evidence type="ECO:0000313" key="2">
    <source>
        <dbReference type="EMBL" id="GAH31057.1"/>
    </source>
</evidence>